<protein>
    <submittedName>
        <fullName evidence="1">Uncharacterized protein</fullName>
    </submittedName>
</protein>
<evidence type="ECO:0000313" key="1">
    <source>
        <dbReference type="EMBL" id="PYE47276.1"/>
    </source>
</evidence>
<accession>A0A2V4VEY4</accession>
<keyword evidence="4" id="KW-1185">Reference proteome</keyword>
<dbReference type="Proteomes" id="UP000247790">
    <property type="component" value="Unassembled WGS sequence"/>
</dbReference>
<sequence>MDMQKLNNQSFSQGMYGRQDLQTLIKKMSTVAFMLTVDGKAFIEDMVGGADQPQYLKVLKWRLFELLSEIDFLLSGYEMSDPIHYGAMSLEYGLREILPLNTAEIVDVFQFNEKFENDQVNLDNVFNIWERIIAQFPGKLPEAMLQEGQDELLLAIKNWSRIYARADLNTDYLKKLLDEV</sequence>
<dbReference type="OrthoDB" id="6919222at2"/>
<evidence type="ECO:0000313" key="3">
    <source>
        <dbReference type="Proteomes" id="UP000247790"/>
    </source>
</evidence>
<dbReference type="EMBL" id="QJSW01000014">
    <property type="protein sequence ID" value="PYE47276.1"/>
    <property type="molecule type" value="Genomic_DNA"/>
</dbReference>
<dbReference type="RefSeq" id="WP_110898101.1">
    <property type="nucleotide sequence ID" value="NZ_CP054614.1"/>
</dbReference>
<reference evidence="1 3" key="1">
    <citation type="submission" date="2018-06" db="EMBL/GenBank/DDBJ databases">
        <title>Genomic Encyclopedia of Type Strains, Phase III (KMG-III): the genomes of soil and plant-associated and newly described type strains.</title>
        <authorList>
            <person name="Whitman W."/>
        </authorList>
    </citation>
    <scope>NUCLEOTIDE SEQUENCE [LARGE SCALE GENOMIC DNA]</scope>
    <source>
        <strain evidence="1 3">CECT 7022</strain>
    </source>
</reference>
<organism evidence="1 3">
    <name type="scientific">Paenibacillus barcinonensis</name>
    <dbReference type="NCBI Taxonomy" id="198119"/>
    <lineage>
        <taxon>Bacteria</taxon>
        <taxon>Bacillati</taxon>
        <taxon>Bacillota</taxon>
        <taxon>Bacilli</taxon>
        <taxon>Bacillales</taxon>
        <taxon>Paenibacillaceae</taxon>
        <taxon>Paenibacillus</taxon>
    </lineage>
</organism>
<evidence type="ECO:0000313" key="2">
    <source>
        <dbReference type="EMBL" id="QKS58184.1"/>
    </source>
</evidence>
<proteinExistence type="predicted"/>
<dbReference type="AlphaFoldDB" id="A0A2V4VEY4"/>
<reference evidence="2 4" key="2">
    <citation type="submission" date="2020-06" db="EMBL/GenBank/DDBJ databases">
        <title>Complete genome of Paenibacillus barcinonensis KACC11450.</title>
        <authorList>
            <person name="Kim M."/>
            <person name="Park Y.-J."/>
            <person name="Shin J.-H."/>
        </authorList>
    </citation>
    <scope>NUCLEOTIDE SEQUENCE [LARGE SCALE GENOMIC DNA]</scope>
    <source>
        <strain evidence="2 4">KACC11450</strain>
    </source>
</reference>
<dbReference type="EMBL" id="CP054614">
    <property type="protein sequence ID" value="QKS58184.1"/>
    <property type="molecule type" value="Genomic_DNA"/>
</dbReference>
<dbReference type="InterPro" id="IPR046072">
    <property type="entry name" value="DUF6031"/>
</dbReference>
<gene>
    <name evidence="1" type="ORF">DFQ00_11416</name>
    <name evidence="2" type="ORF">HUB98_19325</name>
</gene>
<dbReference type="Proteomes" id="UP000509327">
    <property type="component" value="Chromosome"/>
</dbReference>
<dbReference type="Pfam" id="PF19496">
    <property type="entry name" value="DUF6031"/>
    <property type="match status" value="1"/>
</dbReference>
<evidence type="ECO:0000313" key="4">
    <source>
        <dbReference type="Proteomes" id="UP000509327"/>
    </source>
</evidence>
<name>A0A2V4VEY4_PAEBA</name>